<proteinExistence type="inferred from homology"/>
<evidence type="ECO:0000256" key="8">
    <source>
        <dbReference type="ARBA" id="ARBA00023224"/>
    </source>
</evidence>
<feature type="compositionally biased region" description="Low complexity" evidence="12">
    <location>
        <begin position="722"/>
        <end position="733"/>
    </location>
</feature>
<dbReference type="Gene3D" id="1.10.287.950">
    <property type="entry name" value="Methyl-accepting chemotaxis protein"/>
    <property type="match status" value="1"/>
</dbReference>
<evidence type="ECO:0000256" key="4">
    <source>
        <dbReference type="ARBA" id="ARBA00022500"/>
    </source>
</evidence>
<feature type="transmembrane region" description="Helical" evidence="13">
    <location>
        <begin position="12"/>
        <end position="30"/>
    </location>
</feature>
<dbReference type="GO" id="GO:0006935">
    <property type="term" value="P:chemotaxis"/>
    <property type="evidence" value="ECO:0007669"/>
    <property type="project" value="UniProtKB-KW"/>
</dbReference>
<feature type="coiled-coil region" evidence="11">
    <location>
        <begin position="660"/>
        <end position="687"/>
    </location>
</feature>
<reference evidence="17" key="1">
    <citation type="submission" date="2020-03" db="EMBL/GenBank/DDBJ databases">
        <title>Complete genome sequence of sulfur-oxidizing bacterium skT11.</title>
        <authorList>
            <person name="Kanda M."/>
            <person name="Kojima H."/>
            <person name="Fukui M."/>
        </authorList>
    </citation>
    <scope>NUCLEOTIDE SEQUENCE [LARGE SCALE GENOMIC DNA]</scope>
    <source>
        <strain evidence="17">skT11</strain>
    </source>
</reference>
<keyword evidence="7 13" id="KW-0472">Membrane</keyword>
<keyword evidence="8 10" id="KW-0807">Transducer</keyword>
<evidence type="ECO:0000256" key="12">
    <source>
        <dbReference type="SAM" id="MobiDB-lite"/>
    </source>
</evidence>
<feature type="region of interest" description="Disordered" evidence="12">
    <location>
        <begin position="475"/>
        <end position="499"/>
    </location>
</feature>
<feature type="domain" description="Methyl-accepting transducer" evidence="14">
    <location>
        <begin position="460"/>
        <end position="689"/>
    </location>
</feature>
<dbReference type="SUPFAM" id="SSF158472">
    <property type="entry name" value="HAMP domain-like"/>
    <property type="match status" value="1"/>
</dbReference>
<keyword evidence="3" id="KW-0488">Methylation</keyword>
<evidence type="ECO:0000256" key="10">
    <source>
        <dbReference type="PROSITE-ProRule" id="PRU00284"/>
    </source>
</evidence>
<name>A0A6F8VCW1_9PROT</name>
<dbReference type="InterPro" id="IPR003122">
    <property type="entry name" value="Tar_rcpt_lig-bd"/>
</dbReference>
<dbReference type="PROSITE" id="PS50885">
    <property type="entry name" value="HAMP"/>
    <property type="match status" value="3"/>
</dbReference>
<dbReference type="SMART" id="SM00304">
    <property type="entry name" value="HAMP"/>
    <property type="match status" value="3"/>
</dbReference>
<accession>A0A6F8VCW1</accession>
<dbReference type="SUPFAM" id="SSF58104">
    <property type="entry name" value="Methyl-accepting chemotaxis protein (MCP) signaling domain"/>
    <property type="match status" value="2"/>
</dbReference>
<feature type="domain" description="HAMP" evidence="15">
    <location>
        <begin position="220"/>
        <end position="272"/>
    </location>
</feature>
<dbReference type="CDD" id="cd11386">
    <property type="entry name" value="MCP_signal"/>
    <property type="match status" value="1"/>
</dbReference>
<dbReference type="Gene3D" id="1.20.120.1530">
    <property type="match status" value="1"/>
</dbReference>
<feature type="domain" description="HAMP" evidence="15">
    <location>
        <begin position="409"/>
        <end position="455"/>
    </location>
</feature>
<evidence type="ECO:0000313" key="17">
    <source>
        <dbReference type="Proteomes" id="UP000502260"/>
    </source>
</evidence>
<evidence type="ECO:0000259" key="15">
    <source>
        <dbReference type="PROSITE" id="PS50885"/>
    </source>
</evidence>
<evidence type="ECO:0000256" key="6">
    <source>
        <dbReference type="ARBA" id="ARBA00022989"/>
    </source>
</evidence>
<dbReference type="PROSITE" id="PS50111">
    <property type="entry name" value="CHEMOTAXIS_TRANSDUC_2"/>
    <property type="match status" value="1"/>
</dbReference>
<dbReference type="Pfam" id="PF00015">
    <property type="entry name" value="MCPsignal"/>
    <property type="match status" value="1"/>
</dbReference>
<feature type="compositionally biased region" description="Polar residues" evidence="12">
    <location>
        <begin position="485"/>
        <end position="499"/>
    </location>
</feature>
<dbReference type="InterPro" id="IPR051310">
    <property type="entry name" value="MCP_chemotaxis"/>
</dbReference>
<dbReference type="GO" id="GO:0005886">
    <property type="term" value="C:plasma membrane"/>
    <property type="evidence" value="ECO:0007669"/>
    <property type="project" value="UniProtKB-SubCell"/>
</dbReference>
<feature type="region of interest" description="Disordered" evidence="12">
    <location>
        <begin position="722"/>
        <end position="757"/>
    </location>
</feature>
<evidence type="ECO:0000313" key="16">
    <source>
        <dbReference type="EMBL" id="BCB27558.1"/>
    </source>
</evidence>
<evidence type="ECO:0000256" key="3">
    <source>
        <dbReference type="ARBA" id="ARBA00022481"/>
    </source>
</evidence>
<dbReference type="Pfam" id="PF02203">
    <property type="entry name" value="TarH"/>
    <property type="match status" value="1"/>
</dbReference>
<evidence type="ECO:0000256" key="9">
    <source>
        <dbReference type="ARBA" id="ARBA00029447"/>
    </source>
</evidence>
<feature type="domain" description="HAMP" evidence="15">
    <location>
        <begin position="311"/>
        <end position="363"/>
    </location>
</feature>
<organism evidence="16 17">
    <name type="scientific">Sulfurimicrobium lacus</name>
    <dbReference type="NCBI Taxonomy" id="2715678"/>
    <lineage>
        <taxon>Bacteria</taxon>
        <taxon>Pseudomonadati</taxon>
        <taxon>Pseudomonadota</taxon>
        <taxon>Betaproteobacteria</taxon>
        <taxon>Nitrosomonadales</taxon>
        <taxon>Sulfuricellaceae</taxon>
        <taxon>Sulfurimicrobium</taxon>
    </lineage>
</organism>
<evidence type="ECO:0000256" key="5">
    <source>
        <dbReference type="ARBA" id="ARBA00022692"/>
    </source>
</evidence>
<evidence type="ECO:0000256" key="7">
    <source>
        <dbReference type="ARBA" id="ARBA00023136"/>
    </source>
</evidence>
<dbReference type="InterPro" id="IPR004089">
    <property type="entry name" value="MCPsignal_dom"/>
</dbReference>
<dbReference type="InterPro" id="IPR003660">
    <property type="entry name" value="HAMP_dom"/>
</dbReference>
<protein>
    <submittedName>
        <fullName evidence="16">Chemotaxis protein</fullName>
    </submittedName>
</protein>
<dbReference type="SMART" id="SM00283">
    <property type="entry name" value="MA"/>
    <property type="match status" value="1"/>
</dbReference>
<dbReference type="CDD" id="cd06225">
    <property type="entry name" value="HAMP"/>
    <property type="match status" value="1"/>
</dbReference>
<dbReference type="PANTHER" id="PTHR43531:SF14">
    <property type="entry name" value="METHYL-ACCEPTING CHEMOTAXIS PROTEIN I-RELATED"/>
    <property type="match status" value="1"/>
</dbReference>
<dbReference type="GO" id="GO:0007165">
    <property type="term" value="P:signal transduction"/>
    <property type="evidence" value="ECO:0007669"/>
    <property type="project" value="UniProtKB-KW"/>
</dbReference>
<dbReference type="Pfam" id="PF00672">
    <property type="entry name" value="HAMP"/>
    <property type="match status" value="1"/>
</dbReference>
<gene>
    <name evidence="16" type="primary">tsr_3</name>
    <name evidence="16" type="ORF">SKTS_24440</name>
</gene>
<dbReference type="RefSeq" id="WP_280513667.1">
    <property type="nucleotide sequence ID" value="NZ_AP022853.1"/>
</dbReference>
<evidence type="ECO:0000256" key="13">
    <source>
        <dbReference type="SAM" id="Phobius"/>
    </source>
</evidence>
<keyword evidence="6 13" id="KW-1133">Transmembrane helix</keyword>
<sequence length="757" mass="80557">MFGNLSIKARLVFVISFLSALAIVIGLLGLRGMSQSNAGLKTVYEDRLVPSNQLGVINNLMAENVRQIHLASMHDPRLPESKLHDHPITMHTDKIKDNIQKIGAIWKEYMATYLTPEEKILADDYAEKRKQFVQEGLLGAADLFIKGDFPAGNTHLVKVVGPTFTTAKDLAEKLLDLQLRVGKEEFEKSNANFTATRNLSIGSIVAGVLLAALVGFLLIRNIGRSLTQAMEVSGRIAEGDLGSQIKVETHDEIGRLLTFMETMQNALKRIVADVQRIVEAANKGDFSVKLETASHKGFAQEIAVGLNQLSEVTSTGLNDVTRVAQALAQGDLSQKITKEYPGVFGQTKAGVNSTVDSLTKVVAEIDAIVAAAADKGDFSVKMDMSGKQGYTKRLADLLNQLSDVTDTGLRDVMRVAGALAQGDLTQTMTKDYPGLFGQTKESVNATVNNLQSLVTQIKDAVDSINTASKEIAAGNSDLSQRTEEQASSLEETASSMEELTSTVKQNADNSKQANQLAIGASEVAIRGGGVVSQVVDTMSSINESSRKIVDIISVIDGIAFQTNILALNAAVEAARAGEQGRGFAVVAGEVRNLAQRSAAAAKEIKTLIGDSVDKVENGSKLVANAGQTMDEIVTSIKRVTDIMAEISAASAEQSSGIEQVNQAVTQMDEVTQQNAALVEEAAAASEHLQEQAETLATSVSVFKLDASTSALAHSGTKRLAATSAARTATPAKAIRQAASKPQTPAKSSAGDDEWEEF</sequence>
<dbReference type="EMBL" id="AP022853">
    <property type="protein sequence ID" value="BCB27558.1"/>
    <property type="molecule type" value="Genomic_DNA"/>
</dbReference>
<dbReference type="PANTHER" id="PTHR43531">
    <property type="entry name" value="PROTEIN ICFG"/>
    <property type="match status" value="1"/>
</dbReference>
<evidence type="ECO:0000256" key="2">
    <source>
        <dbReference type="ARBA" id="ARBA00022475"/>
    </source>
</evidence>
<keyword evidence="5 13" id="KW-0812">Transmembrane</keyword>
<evidence type="ECO:0000259" key="14">
    <source>
        <dbReference type="PROSITE" id="PS50111"/>
    </source>
</evidence>
<keyword evidence="4" id="KW-0145">Chemotaxis</keyword>
<comment type="subcellular location">
    <subcellularLocation>
        <location evidence="1">Cell membrane</location>
        <topology evidence="1">Multi-pass membrane protein</topology>
    </subcellularLocation>
</comment>
<keyword evidence="2" id="KW-1003">Cell membrane</keyword>
<dbReference type="Proteomes" id="UP000502260">
    <property type="component" value="Chromosome"/>
</dbReference>
<comment type="similarity">
    <text evidence="9">Belongs to the methyl-accepting chemotaxis (MCP) protein family.</text>
</comment>
<dbReference type="FunFam" id="1.10.287.950:FF:000002">
    <property type="entry name" value="Methyl-accepting chemotaxis protein"/>
    <property type="match status" value="1"/>
</dbReference>
<dbReference type="GO" id="GO:0004888">
    <property type="term" value="F:transmembrane signaling receptor activity"/>
    <property type="evidence" value="ECO:0007669"/>
    <property type="project" value="TreeGrafter"/>
</dbReference>
<dbReference type="KEGG" id="slac:SKTS_24440"/>
<dbReference type="Pfam" id="PF18947">
    <property type="entry name" value="HAMP_2"/>
    <property type="match status" value="1"/>
</dbReference>
<keyword evidence="17" id="KW-1185">Reference proteome</keyword>
<keyword evidence="11" id="KW-0175">Coiled coil</keyword>
<evidence type="ECO:0000256" key="11">
    <source>
        <dbReference type="SAM" id="Coils"/>
    </source>
</evidence>
<feature type="transmembrane region" description="Helical" evidence="13">
    <location>
        <begin position="199"/>
        <end position="219"/>
    </location>
</feature>
<dbReference type="AlphaFoldDB" id="A0A6F8VCW1"/>
<evidence type="ECO:0000256" key="1">
    <source>
        <dbReference type="ARBA" id="ARBA00004651"/>
    </source>
</evidence>